<dbReference type="CDD" id="cd05251">
    <property type="entry name" value="NmrA_like_SDR_a"/>
    <property type="match status" value="1"/>
</dbReference>
<evidence type="ECO:0000313" key="4">
    <source>
        <dbReference type="EMBL" id="KAK4243586.1"/>
    </source>
</evidence>
<evidence type="ECO:0000313" key="5">
    <source>
        <dbReference type="Proteomes" id="UP001303647"/>
    </source>
</evidence>
<dbReference type="Proteomes" id="UP001303647">
    <property type="component" value="Unassembled WGS sequence"/>
</dbReference>
<dbReference type="InterPro" id="IPR036291">
    <property type="entry name" value="NAD(P)-bd_dom_sf"/>
</dbReference>
<dbReference type="Gene3D" id="3.40.50.720">
    <property type="entry name" value="NAD(P)-binding Rossmann-like Domain"/>
    <property type="match status" value="1"/>
</dbReference>
<dbReference type="Gene3D" id="3.90.25.10">
    <property type="entry name" value="UDP-galactose 4-epimerase, domain 1"/>
    <property type="match status" value="1"/>
</dbReference>
<evidence type="ECO:0000259" key="3">
    <source>
        <dbReference type="Pfam" id="PF05368"/>
    </source>
</evidence>
<dbReference type="AlphaFoldDB" id="A0AAN7HBD4"/>
<comment type="similarity">
    <text evidence="1">Belongs to the NmrA-type oxidoreductase family.</text>
</comment>
<proteinExistence type="inferred from homology"/>
<dbReference type="PANTHER" id="PTHR42748">
    <property type="entry name" value="NITROGEN METABOLITE REPRESSION PROTEIN NMRA FAMILY MEMBER"/>
    <property type="match status" value="1"/>
</dbReference>
<name>A0AAN7HBD4_9PEZI</name>
<keyword evidence="2" id="KW-0521">NADP</keyword>
<gene>
    <name evidence="4" type="ORF">C7999DRAFT_44643</name>
</gene>
<dbReference type="InterPro" id="IPR008030">
    <property type="entry name" value="NmrA-like"/>
</dbReference>
<dbReference type="EMBL" id="MU857801">
    <property type="protein sequence ID" value="KAK4243586.1"/>
    <property type="molecule type" value="Genomic_DNA"/>
</dbReference>
<dbReference type="PANTHER" id="PTHR42748:SF11">
    <property type="entry name" value="NMRA-LIKE DOMAIN-CONTAINING PROTEIN"/>
    <property type="match status" value="1"/>
</dbReference>
<dbReference type="SUPFAM" id="SSF51735">
    <property type="entry name" value="NAD(P)-binding Rossmann-fold domains"/>
    <property type="match status" value="1"/>
</dbReference>
<evidence type="ECO:0000256" key="2">
    <source>
        <dbReference type="ARBA" id="ARBA00022857"/>
    </source>
</evidence>
<protein>
    <recommendedName>
        <fullName evidence="3">NmrA-like domain-containing protein</fullName>
    </recommendedName>
</protein>
<evidence type="ECO:0000256" key="1">
    <source>
        <dbReference type="ARBA" id="ARBA00006328"/>
    </source>
</evidence>
<dbReference type="Pfam" id="PF05368">
    <property type="entry name" value="NmrA"/>
    <property type="match status" value="1"/>
</dbReference>
<keyword evidence="5" id="KW-1185">Reference proteome</keyword>
<feature type="domain" description="NmrA-like" evidence="3">
    <location>
        <begin position="2"/>
        <end position="290"/>
    </location>
</feature>
<reference evidence="4" key="2">
    <citation type="submission" date="2023-05" db="EMBL/GenBank/DDBJ databases">
        <authorList>
            <consortium name="Lawrence Berkeley National Laboratory"/>
            <person name="Steindorff A."/>
            <person name="Hensen N."/>
            <person name="Bonometti L."/>
            <person name="Westerberg I."/>
            <person name="Brannstrom I.O."/>
            <person name="Guillou S."/>
            <person name="Cros-Aarteil S."/>
            <person name="Calhoun S."/>
            <person name="Haridas S."/>
            <person name="Kuo A."/>
            <person name="Mondo S."/>
            <person name="Pangilinan J."/>
            <person name="Riley R."/>
            <person name="Labutti K."/>
            <person name="Andreopoulos B."/>
            <person name="Lipzen A."/>
            <person name="Chen C."/>
            <person name="Yanf M."/>
            <person name="Daum C."/>
            <person name="Ng V."/>
            <person name="Clum A."/>
            <person name="Ohm R."/>
            <person name="Martin F."/>
            <person name="Silar P."/>
            <person name="Natvig D."/>
            <person name="Lalanne C."/>
            <person name="Gautier V."/>
            <person name="Ament-Velasquez S.L."/>
            <person name="Kruys A."/>
            <person name="Hutchinson M.I."/>
            <person name="Powell A.J."/>
            <person name="Barry K."/>
            <person name="Miller A.N."/>
            <person name="Grigoriev I.V."/>
            <person name="Debuchy R."/>
            <person name="Gladieux P."/>
            <person name="Thoren M.H."/>
            <person name="Johannesson H."/>
        </authorList>
    </citation>
    <scope>NUCLEOTIDE SEQUENCE</scope>
    <source>
        <strain evidence="4">CBS 359.72</strain>
    </source>
</reference>
<accession>A0AAN7HBD4</accession>
<dbReference type="InterPro" id="IPR051164">
    <property type="entry name" value="NmrA-like_oxidored"/>
</dbReference>
<sequence length="297" mass="32324">MSQLLAIVGATGKQGGSVAHFVLSDRDATKPAAEALRARGAEVVTADLDNPESLKAALTGASFVFVATETVYDEKVKERELRQSKDVADAAVTAGVQYLIYSTEVHCEILSGGKYPVAAYDSKAEVEAYMRTLPIRSAFYAPATFMQNLATSMVPRPDPDRPGVYTIDNIFPGDCLYPWIDVIADAGKFVGAILADPDRFQGKMLWAGSELATMDEVAARISKGTGKTVEYVVVPEDTFCAHLPPAAQDQIANMFRFCSEYGYYGPESARHLEETITQVPYKLTTLDEYITAHVRLA</sequence>
<dbReference type="GO" id="GO:0005634">
    <property type="term" value="C:nucleus"/>
    <property type="evidence" value="ECO:0007669"/>
    <property type="project" value="TreeGrafter"/>
</dbReference>
<reference evidence="4" key="1">
    <citation type="journal article" date="2023" name="Mol. Phylogenet. Evol.">
        <title>Genome-scale phylogeny and comparative genomics of the fungal order Sordariales.</title>
        <authorList>
            <person name="Hensen N."/>
            <person name="Bonometti L."/>
            <person name="Westerberg I."/>
            <person name="Brannstrom I.O."/>
            <person name="Guillou S."/>
            <person name="Cros-Aarteil S."/>
            <person name="Calhoun S."/>
            <person name="Haridas S."/>
            <person name="Kuo A."/>
            <person name="Mondo S."/>
            <person name="Pangilinan J."/>
            <person name="Riley R."/>
            <person name="LaButti K."/>
            <person name="Andreopoulos B."/>
            <person name="Lipzen A."/>
            <person name="Chen C."/>
            <person name="Yan M."/>
            <person name="Daum C."/>
            <person name="Ng V."/>
            <person name="Clum A."/>
            <person name="Steindorff A."/>
            <person name="Ohm R.A."/>
            <person name="Martin F."/>
            <person name="Silar P."/>
            <person name="Natvig D.O."/>
            <person name="Lalanne C."/>
            <person name="Gautier V."/>
            <person name="Ament-Velasquez S.L."/>
            <person name="Kruys A."/>
            <person name="Hutchinson M.I."/>
            <person name="Powell A.J."/>
            <person name="Barry K."/>
            <person name="Miller A.N."/>
            <person name="Grigoriev I.V."/>
            <person name="Debuchy R."/>
            <person name="Gladieux P."/>
            <person name="Hiltunen Thoren M."/>
            <person name="Johannesson H."/>
        </authorList>
    </citation>
    <scope>NUCLEOTIDE SEQUENCE</scope>
    <source>
        <strain evidence="4">CBS 359.72</strain>
    </source>
</reference>
<comment type="caution">
    <text evidence="4">The sequence shown here is derived from an EMBL/GenBank/DDBJ whole genome shotgun (WGS) entry which is preliminary data.</text>
</comment>
<organism evidence="4 5">
    <name type="scientific">Corynascus novoguineensis</name>
    <dbReference type="NCBI Taxonomy" id="1126955"/>
    <lineage>
        <taxon>Eukaryota</taxon>
        <taxon>Fungi</taxon>
        <taxon>Dikarya</taxon>
        <taxon>Ascomycota</taxon>
        <taxon>Pezizomycotina</taxon>
        <taxon>Sordariomycetes</taxon>
        <taxon>Sordariomycetidae</taxon>
        <taxon>Sordariales</taxon>
        <taxon>Chaetomiaceae</taxon>
        <taxon>Corynascus</taxon>
    </lineage>
</organism>